<keyword evidence="3" id="KW-1185">Reference proteome</keyword>
<accession>A0A150X2Q1</accession>
<dbReference type="InterPro" id="IPR003781">
    <property type="entry name" value="CoA-bd"/>
</dbReference>
<proteinExistence type="predicted"/>
<dbReference type="SUPFAM" id="SSF51735">
    <property type="entry name" value="NAD(P)-binding Rossmann-fold domains"/>
    <property type="match status" value="1"/>
</dbReference>
<dbReference type="AlphaFoldDB" id="A0A150X2Q1"/>
<dbReference type="InterPro" id="IPR036291">
    <property type="entry name" value="NAD(P)-bd_dom_sf"/>
</dbReference>
<evidence type="ECO:0000259" key="1">
    <source>
        <dbReference type="Pfam" id="PF13380"/>
    </source>
</evidence>
<dbReference type="RefSeq" id="WP_068417903.1">
    <property type="nucleotide sequence ID" value="NZ_LRDB01000050.1"/>
</dbReference>
<dbReference type="Pfam" id="PF13380">
    <property type="entry name" value="CoA_binding_2"/>
    <property type="match status" value="1"/>
</dbReference>
<dbReference type="STRING" id="296218.AWN68_09895"/>
<dbReference type="Proteomes" id="UP000075615">
    <property type="component" value="Unassembled WGS sequence"/>
</dbReference>
<sequence>MKRTVIIGSNPKTNNYAFTAANRLQDHGHEFIPVGISEGEVLGKSILNINDRPEIEAVDTVTLYINPQRQIEWYDYILSLKPKRIIFNPGTENQELKKLAEGQGIICEEACTLVMLSVGNF</sequence>
<dbReference type="OrthoDB" id="708726at2"/>
<dbReference type="Gene3D" id="3.40.50.720">
    <property type="entry name" value="NAD(P)-binding Rossmann-like Domain"/>
    <property type="match status" value="1"/>
</dbReference>
<name>A0A150X2Q1_9BACT</name>
<organism evidence="2 3">
    <name type="scientific">Roseivirga echinicomitans</name>
    <dbReference type="NCBI Taxonomy" id="296218"/>
    <lineage>
        <taxon>Bacteria</taxon>
        <taxon>Pseudomonadati</taxon>
        <taxon>Bacteroidota</taxon>
        <taxon>Cytophagia</taxon>
        <taxon>Cytophagales</taxon>
        <taxon>Roseivirgaceae</taxon>
        <taxon>Roseivirga</taxon>
    </lineage>
</organism>
<gene>
    <name evidence="2" type="ORF">AWN68_09895</name>
</gene>
<reference evidence="2 3" key="1">
    <citation type="submission" date="2016-01" db="EMBL/GenBank/DDBJ databases">
        <title>Genome sequencing of Roseivirga echinicomitans KMM 6058.</title>
        <authorList>
            <person name="Selvaratnam C."/>
            <person name="Thevarajoo S."/>
            <person name="Goh K.M."/>
            <person name="Ee R."/>
            <person name="Chan K.-G."/>
            <person name="Chong C.S."/>
        </authorList>
    </citation>
    <scope>NUCLEOTIDE SEQUENCE [LARGE SCALE GENOMIC DNA]</scope>
    <source>
        <strain evidence="2 3">KMM 6058</strain>
    </source>
</reference>
<dbReference type="EMBL" id="LRDB01000050">
    <property type="protein sequence ID" value="KYG72998.1"/>
    <property type="molecule type" value="Genomic_DNA"/>
</dbReference>
<evidence type="ECO:0000313" key="2">
    <source>
        <dbReference type="EMBL" id="KYG72998.1"/>
    </source>
</evidence>
<evidence type="ECO:0000313" key="3">
    <source>
        <dbReference type="Proteomes" id="UP000075615"/>
    </source>
</evidence>
<feature type="domain" description="CoA-binding" evidence="1">
    <location>
        <begin position="2"/>
        <end position="116"/>
    </location>
</feature>
<comment type="caution">
    <text evidence="2">The sequence shown here is derived from an EMBL/GenBank/DDBJ whole genome shotgun (WGS) entry which is preliminary data.</text>
</comment>
<protein>
    <submittedName>
        <fullName evidence="2">CoA-binding protein</fullName>
    </submittedName>
</protein>